<dbReference type="EMBL" id="CP089982">
    <property type="protein sequence ID" value="WXA99082.1"/>
    <property type="molecule type" value="Genomic_DNA"/>
</dbReference>
<organism evidence="2 3">
    <name type="scientific">Pendulispora brunnea</name>
    <dbReference type="NCBI Taxonomy" id="2905690"/>
    <lineage>
        <taxon>Bacteria</taxon>
        <taxon>Pseudomonadati</taxon>
        <taxon>Myxococcota</taxon>
        <taxon>Myxococcia</taxon>
        <taxon>Myxococcales</taxon>
        <taxon>Sorangiineae</taxon>
        <taxon>Pendulisporaceae</taxon>
        <taxon>Pendulispora</taxon>
    </lineage>
</organism>
<name>A0ABZ2KN27_9BACT</name>
<gene>
    <name evidence="2" type="ORF">LZC95_19945</name>
</gene>
<dbReference type="RefSeq" id="WP_394849712.1">
    <property type="nucleotide sequence ID" value="NZ_CP089982.1"/>
</dbReference>
<accession>A0ABZ2KN27</accession>
<protein>
    <submittedName>
        <fullName evidence="2">Uncharacterized protein</fullName>
    </submittedName>
</protein>
<proteinExistence type="predicted"/>
<evidence type="ECO:0000256" key="1">
    <source>
        <dbReference type="SAM" id="MobiDB-lite"/>
    </source>
</evidence>
<dbReference type="Proteomes" id="UP001379533">
    <property type="component" value="Chromosome"/>
</dbReference>
<keyword evidence="3" id="KW-1185">Reference proteome</keyword>
<evidence type="ECO:0000313" key="3">
    <source>
        <dbReference type="Proteomes" id="UP001379533"/>
    </source>
</evidence>
<sequence length="150" mass="15527">MRGLGAFPAGKGPAGSAPVASPSEAVVYGEPPSAAYFDLTLRRTRQLEDGSLAGMDPIDQRAIVLVGLAAGDIKSTPTLGHPFRTTLRNPFDPGLQAKAEAGVAHALSALTGEGHVRILGVVARGAREGRVEVAVNYLNLRTGRAKTLGF</sequence>
<reference evidence="2 3" key="1">
    <citation type="submission" date="2021-12" db="EMBL/GenBank/DDBJ databases">
        <title>Discovery of the Pendulisporaceae a myxobacterial family with distinct sporulation behavior and unique specialized metabolism.</title>
        <authorList>
            <person name="Garcia R."/>
            <person name="Popoff A."/>
            <person name="Bader C.D."/>
            <person name="Loehr J."/>
            <person name="Walesch S."/>
            <person name="Walt C."/>
            <person name="Boldt J."/>
            <person name="Bunk B."/>
            <person name="Haeckl F.J.F.P.J."/>
            <person name="Gunesch A.P."/>
            <person name="Birkelbach J."/>
            <person name="Nuebel U."/>
            <person name="Pietschmann T."/>
            <person name="Bach T."/>
            <person name="Mueller R."/>
        </authorList>
    </citation>
    <scope>NUCLEOTIDE SEQUENCE [LARGE SCALE GENOMIC DNA]</scope>
    <source>
        <strain evidence="2 3">MSr12523</strain>
    </source>
</reference>
<feature type="region of interest" description="Disordered" evidence="1">
    <location>
        <begin position="1"/>
        <end position="22"/>
    </location>
</feature>
<evidence type="ECO:0000313" key="2">
    <source>
        <dbReference type="EMBL" id="WXA99082.1"/>
    </source>
</evidence>